<dbReference type="Proteomes" id="UP000076532">
    <property type="component" value="Unassembled WGS sequence"/>
</dbReference>
<dbReference type="OrthoDB" id="3062456at2759"/>
<name>A0A166GN39_9AGAM</name>
<dbReference type="AlphaFoldDB" id="A0A166GN39"/>
<gene>
    <name evidence="1" type="ORF">FIBSPDRAFT_956746</name>
</gene>
<organism evidence="1 2">
    <name type="scientific">Athelia psychrophila</name>
    <dbReference type="NCBI Taxonomy" id="1759441"/>
    <lineage>
        <taxon>Eukaryota</taxon>
        <taxon>Fungi</taxon>
        <taxon>Dikarya</taxon>
        <taxon>Basidiomycota</taxon>
        <taxon>Agaricomycotina</taxon>
        <taxon>Agaricomycetes</taxon>
        <taxon>Agaricomycetidae</taxon>
        <taxon>Atheliales</taxon>
        <taxon>Atheliaceae</taxon>
        <taxon>Athelia</taxon>
    </lineage>
</organism>
<accession>A0A166GN39</accession>
<dbReference type="EMBL" id="KV417577">
    <property type="protein sequence ID" value="KZP18002.1"/>
    <property type="molecule type" value="Genomic_DNA"/>
</dbReference>
<evidence type="ECO:0000313" key="1">
    <source>
        <dbReference type="EMBL" id="KZP18002.1"/>
    </source>
</evidence>
<protein>
    <submittedName>
        <fullName evidence="1">Uncharacterized protein</fullName>
    </submittedName>
</protein>
<keyword evidence="2" id="KW-1185">Reference proteome</keyword>
<reference evidence="1 2" key="1">
    <citation type="journal article" date="2016" name="Mol. Biol. Evol.">
        <title>Comparative Genomics of Early-Diverging Mushroom-Forming Fungi Provides Insights into the Origins of Lignocellulose Decay Capabilities.</title>
        <authorList>
            <person name="Nagy L.G."/>
            <person name="Riley R."/>
            <person name="Tritt A."/>
            <person name="Adam C."/>
            <person name="Daum C."/>
            <person name="Floudas D."/>
            <person name="Sun H."/>
            <person name="Yadav J.S."/>
            <person name="Pangilinan J."/>
            <person name="Larsson K.H."/>
            <person name="Matsuura K."/>
            <person name="Barry K."/>
            <person name="Labutti K."/>
            <person name="Kuo R."/>
            <person name="Ohm R.A."/>
            <person name="Bhattacharya S.S."/>
            <person name="Shirouzu T."/>
            <person name="Yoshinaga Y."/>
            <person name="Martin F.M."/>
            <person name="Grigoriev I.V."/>
            <person name="Hibbett D.S."/>
        </authorList>
    </citation>
    <scope>NUCLEOTIDE SEQUENCE [LARGE SCALE GENOMIC DNA]</scope>
    <source>
        <strain evidence="1 2">CBS 109695</strain>
    </source>
</reference>
<sequence length="135" mass="14812">MEEAALPLEEVTARQEEEASAHLEEGASACQEVVVMVLPEAGTVLQEEVMVPPEAVKVLPEEADTVPPAEAVKVRLEAEKELPEVEAVTVLPLTEVKQEQLPLWDGKYNTAVQYFFEIQEITALGGNIPDRMGFL</sequence>
<evidence type="ECO:0000313" key="2">
    <source>
        <dbReference type="Proteomes" id="UP000076532"/>
    </source>
</evidence>
<proteinExistence type="predicted"/>